<evidence type="ECO:0000313" key="4">
    <source>
        <dbReference type="Proteomes" id="UP000193925"/>
    </source>
</evidence>
<accession>A0A060UTL1</accession>
<gene>
    <name evidence="3" type="ORF">AFERRI_40070</name>
    <name evidence="2" type="ORF">AFERRI_60005</name>
</gene>
<keyword evidence="4" id="KW-1185">Reference proteome</keyword>
<dbReference type="EMBL" id="CCCS020000056">
    <property type="protein sequence ID" value="CDQ11750.1"/>
    <property type="molecule type" value="Genomic_DNA"/>
</dbReference>
<feature type="chain" id="PRO_5001588350" evidence="1">
    <location>
        <begin position="23"/>
        <end position="181"/>
    </location>
</feature>
<organism evidence="2">
    <name type="scientific">Acidithiobacillus ferrivorans</name>
    <dbReference type="NCBI Taxonomy" id="160808"/>
    <lineage>
        <taxon>Bacteria</taxon>
        <taxon>Pseudomonadati</taxon>
        <taxon>Pseudomonadota</taxon>
        <taxon>Acidithiobacillia</taxon>
        <taxon>Acidithiobacillales</taxon>
        <taxon>Acidithiobacillaceae</taxon>
        <taxon>Acidithiobacillus</taxon>
    </lineage>
</organism>
<evidence type="ECO:0000256" key="1">
    <source>
        <dbReference type="SAM" id="SignalP"/>
    </source>
</evidence>
<name>A0A060UTL1_9PROT</name>
<keyword evidence="1" id="KW-0732">Signal</keyword>
<evidence type="ECO:0000313" key="2">
    <source>
        <dbReference type="EMBL" id="CDQ11750.1"/>
    </source>
</evidence>
<sequence length="181" mass="19784">MRWHKALSASLILGFVPLAAHGASWAQYWRQLDHSAYVQVGHGPVVVYDFFDPNCSYCPAPYKMEQQFIQEGKLTVRYVPVGFLTPSSLGKSATILEAPNPPAALAVDMEGVVQNGTGGVRAIDPDAAARAGLRYNRLMLIETGVDIVPDLVFRLPNDHVGMIKGVFPDSVLRDIVHGRMP</sequence>
<dbReference type="Gene3D" id="3.40.30.10">
    <property type="entry name" value="Glutaredoxin"/>
    <property type="match status" value="1"/>
</dbReference>
<dbReference type="SUPFAM" id="SSF52833">
    <property type="entry name" value="Thioredoxin-like"/>
    <property type="match status" value="1"/>
</dbReference>
<dbReference type="EMBL" id="LT841305">
    <property type="protein sequence ID" value="SMH66721.1"/>
    <property type="molecule type" value="Genomic_DNA"/>
</dbReference>
<dbReference type="RefSeq" id="WP_035194983.1">
    <property type="nucleotide sequence ID" value="NZ_CCCS020000056.1"/>
</dbReference>
<reference evidence="2" key="2">
    <citation type="submission" date="2014-07" db="EMBL/GenBank/DDBJ databases">
        <title>Initial genome analysis of the psychrotolerant acidophile Acidithiobacillus ferrivorans CF27: insights into iron and sulfur oxidation pathways and into biofilm formation.</title>
        <authorList>
            <person name="Talla E."/>
            <person name="Hedrich S."/>
            <person name="Mangenot S."/>
            <person name="Ji B."/>
            <person name="Johnson D.B."/>
            <person name="Barbe V."/>
            <person name="Bonnefoy V."/>
        </authorList>
    </citation>
    <scope>NUCLEOTIDE SEQUENCE [LARGE SCALE GENOMIC DNA]</scope>
    <source>
        <strain evidence="2">CF27</strain>
    </source>
</reference>
<dbReference type="InterPro" id="IPR036249">
    <property type="entry name" value="Thioredoxin-like_sf"/>
</dbReference>
<protein>
    <submittedName>
        <fullName evidence="2">Uncharacterized protein</fullName>
    </submittedName>
</protein>
<feature type="signal peptide" evidence="1">
    <location>
        <begin position="1"/>
        <end position="22"/>
    </location>
</feature>
<reference evidence="3 4" key="3">
    <citation type="submission" date="2017-03" db="EMBL/GenBank/DDBJ databases">
        <authorList>
            <person name="Regsiter A."/>
            <person name="William W."/>
        </authorList>
    </citation>
    <scope>NUCLEOTIDE SEQUENCE [LARGE SCALE GENOMIC DNA]</scope>
    <source>
        <strain evidence="3">PRJEB5721</strain>
    </source>
</reference>
<reference evidence="2" key="1">
    <citation type="submission" date="2014-03" db="EMBL/GenBank/DDBJ databases">
        <authorList>
            <person name="Genoscope - CEA"/>
        </authorList>
    </citation>
    <scope>NUCLEOTIDE SEQUENCE [LARGE SCALE GENOMIC DNA]</scope>
    <source>
        <strain evidence="2">CF27</strain>
    </source>
</reference>
<proteinExistence type="predicted"/>
<dbReference type="Proteomes" id="UP000193925">
    <property type="component" value="Chromosome AFERRI"/>
</dbReference>
<dbReference type="AlphaFoldDB" id="A0A060UTL1"/>
<evidence type="ECO:0000313" key="3">
    <source>
        <dbReference type="EMBL" id="SMH66721.1"/>
    </source>
</evidence>